<dbReference type="STRING" id="354355.SAMN05660816_05511"/>
<keyword evidence="3" id="KW-1185">Reference proteome</keyword>
<accession>A0A1V9F143</accession>
<dbReference type="InterPro" id="IPR008969">
    <property type="entry name" value="CarboxyPept-like_regulatory"/>
</dbReference>
<dbReference type="Proteomes" id="UP000192610">
    <property type="component" value="Unassembled WGS sequence"/>
</dbReference>
<dbReference type="AlphaFoldDB" id="A0A1V9F143"/>
<dbReference type="Pfam" id="PF18962">
    <property type="entry name" value="Por_Secre_tail"/>
    <property type="match status" value="1"/>
</dbReference>
<dbReference type="InterPro" id="IPR026444">
    <property type="entry name" value="Secre_tail"/>
</dbReference>
<dbReference type="RefSeq" id="WP_165758837.1">
    <property type="nucleotide sequence ID" value="NZ_FOCZ01000013.1"/>
</dbReference>
<dbReference type="SUPFAM" id="SSF49464">
    <property type="entry name" value="Carboxypeptidase regulatory domain-like"/>
    <property type="match status" value="1"/>
</dbReference>
<name>A0A1V9F143_9BACT</name>
<dbReference type="EMBL" id="LVXG01000009">
    <property type="protein sequence ID" value="OQP52037.1"/>
    <property type="molecule type" value="Genomic_DNA"/>
</dbReference>
<feature type="domain" description="Secretion system C-terminal sorting" evidence="1">
    <location>
        <begin position="251"/>
        <end position="321"/>
    </location>
</feature>
<sequence length="333" mass="37424">MSKSIQIRISEPCHENWQNMTPNEQGRFCGSCQKTVVDFTLMTDKELLDYFSKASQHTCGRFSNDQLNKELQPTVIKKRFTWAYVWNIMLATLLVTEANAQVKPVKKKKQEVLIPERAPEMMGGIGVVVVPPPREIKGIVLDSANNPLAGASVYYHVKGQTKGSYTDSLGRFNLLIDRNTPVELTVSYIGYEMKMVTIDSSTNWQEIKLKEITATLGDVVIVGGYSVVHKKPKKKIINDWKPAIFKNDIKIYPNPVVKGNNIKADLSLKKAGEYKMELLNVQGEVMIVQPLTMATKEQTVTIPTRNNWAPGVYCVRISAPGIKNVYQCKVSIQ</sequence>
<organism evidence="2 3">
    <name type="scientific">Niastella yeongjuensis</name>
    <dbReference type="NCBI Taxonomy" id="354355"/>
    <lineage>
        <taxon>Bacteria</taxon>
        <taxon>Pseudomonadati</taxon>
        <taxon>Bacteroidota</taxon>
        <taxon>Chitinophagia</taxon>
        <taxon>Chitinophagales</taxon>
        <taxon>Chitinophagaceae</taxon>
        <taxon>Niastella</taxon>
    </lineage>
</organism>
<protein>
    <recommendedName>
        <fullName evidence="1">Secretion system C-terminal sorting domain-containing protein</fullName>
    </recommendedName>
</protein>
<dbReference type="Gene3D" id="2.60.40.1120">
    <property type="entry name" value="Carboxypeptidase-like, regulatory domain"/>
    <property type="match status" value="1"/>
</dbReference>
<evidence type="ECO:0000259" key="1">
    <source>
        <dbReference type="Pfam" id="PF18962"/>
    </source>
</evidence>
<evidence type="ECO:0000313" key="2">
    <source>
        <dbReference type="EMBL" id="OQP52037.1"/>
    </source>
</evidence>
<reference evidence="3" key="1">
    <citation type="submission" date="2016-04" db="EMBL/GenBank/DDBJ databases">
        <authorList>
            <person name="Chen L."/>
            <person name="Zhuang W."/>
            <person name="Wang G."/>
        </authorList>
    </citation>
    <scope>NUCLEOTIDE SEQUENCE [LARGE SCALE GENOMIC DNA]</scope>
    <source>
        <strain evidence="3">17621</strain>
    </source>
</reference>
<dbReference type="Pfam" id="PF13715">
    <property type="entry name" value="CarbopepD_reg_2"/>
    <property type="match status" value="1"/>
</dbReference>
<comment type="caution">
    <text evidence="2">The sequence shown here is derived from an EMBL/GenBank/DDBJ whole genome shotgun (WGS) entry which is preliminary data.</text>
</comment>
<dbReference type="NCBIfam" id="TIGR04183">
    <property type="entry name" value="Por_Secre_tail"/>
    <property type="match status" value="1"/>
</dbReference>
<gene>
    <name evidence="2" type="ORF">A4H97_25830</name>
</gene>
<evidence type="ECO:0000313" key="3">
    <source>
        <dbReference type="Proteomes" id="UP000192610"/>
    </source>
</evidence>
<proteinExistence type="predicted"/>